<feature type="compositionally biased region" description="Pro residues" evidence="3">
    <location>
        <begin position="314"/>
        <end position="332"/>
    </location>
</feature>
<accession>A0ABQ8UT54</accession>
<comment type="caution">
    <text evidence="5">The sequence shown here is derived from an EMBL/GenBank/DDBJ whole genome shotgun (WGS) entry which is preliminary data.</text>
</comment>
<feature type="region of interest" description="Disordered" evidence="3">
    <location>
        <begin position="311"/>
        <end position="332"/>
    </location>
</feature>
<dbReference type="EMBL" id="JAPMOS010000007">
    <property type="protein sequence ID" value="KAJ4461508.1"/>
    <property type="molecule type" value="Genomic_DNA"/>
</dbReference>
<dbReference type="Pfam" id="PF00009">
    <property type="entry name" value="GTP_EFTU"/>
    <property type="match status" value="1"/>
</dbReference>
<dbReference type="Proteomes" id="UP001141327">
    <property type="component" value="Unassembled WGS sequence"/>
</dbReference>
<evidence type="ECO:0000256" key="2">
    <source>
        <dbReference type="ARBA" id="ARBA00023134"/>
    </source>
</evidence>
<sequence>MGKIDYFSLVPDEILALIMSNMPRAVHSVAKKVSRRFLIVGLQTHPKGSNINIAFLGHVDCGKSTVLGHLLCDLGVVRPTLLEKNAREAADMGKGSFKYAWSTDRLREERERGITIRGDITQRIPLAEGITCNFVDLPGHRSFLKNTLRGLSCADVHVLVVAAPMGEFEASVSAGGAVPVHTLLSYATNIHHQMATRRGRAPPLVVAVNKMDSPDIPDQQQRFLEIQEELGKVVGQLHGRTPLSFGPLGAGVIPMVPISGWLGENLTAVHHLCPWYEGPSLVDAMLSGRPWWRPTSLGRCSGPACCRPPRPHDGPAPLPGARPSAPAPSAPLPPLPHALRNMTAKKVITGLVRSGEMHVGQVIRFVGIKKFDITGWLAQRPTLYNYQLTSRQACDQASLTESLYRNYAHRPGTSVSTPRFHMHAKGAAGPRVSHADRYPDRYAIEVRAVVASMELDHKAVKEAYQGDLVGITLARTEYRVAGCVPPRGASHPAPEGSALHRLAFTDWVAAPVPVRHFRSGCVGGTDLDATLGTVMPSNISHSISITPPGHLILHPDDAISTPGFPPAPLYTSFIAEIMVRPSSGGYGGAKPPPSMYTPANVPPHTHTHTYPPASGCKRWVRVGYEPQIFVQGGFASAHVLELLFAKPKAAAGPVAPAPAPAHRGATATATATRPGAPADPIRRAFEEQWLSGAFLELCARSTHEQYDMTQWVPRPDKLKAGERGVVRFKLMDSLPGPVPVLRRLPPIIHLVLTPTPTHPGVTVIAVDSLFLDLYRSYVIRAEAASSLPAGSHRSAVRAPSPVATSSPFGVFVMTDGNNLVGLGKVLAFD</sequence>
<dbReference type="InterPro" id="IPR000795">
    <property type="entry name" value="T_Tr_GTP-bd_dom"/>
</dbReference>
<reference evidence="5" key="1">
    <citation type="journal article" date="2022" name="bioRxiv">
        <title>Genomics of Preaxostyla Flagellates Illuminates Evolutionary Transitions and the Path Towards Mitochondrial Loss.</title>
        <authorList>
            <person name="Novak L.V.F."/>
            <person name="Treitli S.C."/>
            <person name="Pyrih J."/>
            <person name="Halakuc P."/>
            <person name="Pipaliya S.V."/>
            <person name="Vacek V."/>
            <person name="Brzon O."/>
            <person name="Soukal P."/>
            <person name="Eme L."/>
            <person name="Dacks J.B."/>
            <person name="Karnkowska A."/>
            <person name="Elias M."/>
            <person name="Hampl V."/>
        </authorList>
    </citation>
    <scope>NUCLEOTIDE SEQUENCE</scope>
    <source>
        <strain evidence="5">RCP-MX</strain>
    </source>
</reference>
<feature type="domain" description="Tr-type G" evidence="4">
    <location>
        <begin position="48"/>
        <end position="295"/>
    </location>
</feature>
<keyword evidence="6" id="KW-1185">Reference proteome</keyword>
<dbReference type="GO" id="GO:0003746">
    <property type="term" value="F:translation elongation factor activity"/>
    <property type="evidence" value="ECO:0007669"/>
    <property type="project" value="UniProtKB-KW"/>
</dbReference>
<evidence type="ECO:0000256" key="3">
    <source>
        <dbReference type="SAM" id="MobiDB-lite"/>
    </source>
</evidence>
<evidence type="ECO:0000256" key="1">
    <source>
        <dbReference type="ARBA" id="ARBA00022741"/>
    </source>
</evidence>
<keyword evidence="5" id="KW-0251">Elongation factor</keyword>
<protein>
    <submittedName>
        <fullName evidence="5">Translation elongation factor 1-alpha</fullName>
    </submittedName>
</protein>
<keyword evidence="5" id="KW-0648">Protein biosynthesis</keyword>
<keyword evidence="1" id="KW-0547">Nucleotide-binding</keyword>
<dbReference type="PRINTS" id="PR00315">
    <property type="entry name" value="ELONGATNFCT"/>
</dbReference>
<keyword evidence="2" id="KW-0342">GTP-binding</keyword>
<organism evidence="5 6">
    <name type="scientific">Paratrimastix pyriformis</name>
    <dbReference type="NCBI Taxonomy" id="342808"/>
    <lineage>
        <taxon>Eukaryota</taxon>
        <taxon>Metamonada</taxon>
        <taxon>Preaxostyla</taxon>
        <taxon>Paratrimastigidae</taxon>
        <taxon>Paratrimastix</taxon>
    </lineage>
</organism>
<dbReference type="PROSITE" id="PS51722">
    <property type="entry name" value="G_TR_2"/>
    <property type="match status" value="1"/>
</dbReference>
<dbReference type="SUPFAM" id="SSF52540">
    <property type="entry name" value="P-loop containing nucleoside triphosphate hydrolases"/>
    <property type="match status" value="1"/>
</dbReference>
<evidence type="ECO:0000313" key="5">
    <source>
        <dbReference type="EMBL" id="KAJ4461508.1"/>
    </source>
</evidence>
<dbReference type="InterPro" id="IPR050100">
    <property type="entry name" value="TRAFAC_GTPase_members"/>
</dbReference>
<gene>
    <name evidence="5" type="ORF">PAPYR_2091</name>
</gene>
<name>A0ABQ8UT54_9EUKA</name>
<feature type="region of interest" description="Disordered" evidence="3">
    <location>
        <begin position="655"/>
        <end position="678"/>
    </location>
</feature>
<dbReference type="PANTHER" id="PTHR23115">
    <property type="entry name" value="TRANSLATION FACTOR"/>
    <property type="match status" value="1"/>
</dbReference>
<dbReference type="Gene3D" id="3.40.50.300">
    <property type="entry name" value="P-loop containing nucleotide triphosphate hydrolases"/>
    <property type="match status" value="1"/>
</dbReference>
<evidence type="ECO:0000313" key="6">
    <source>
        <dbReference type="Proteomes" id="UP001141327"/>
    </source>
</evidence>
<proteinExistence type="predicted"/>
<evidence type="ECO:0000259" key="4">
    <source>
        <dbReference type="PROSITE" id="PS51722"/>
    </source>
</evidence>
<dbReference type="InterPro" id="IPR027417">
    <property type="entry name" value="P-loop_NTPase"/>
</dbReference>